<dbReference type="SMART" id="SM00382">
    <property type="entry name" value="AAA"/>
    <property type="match status" value="1"/>
</dbReference>
<evidence type="ECO:0000259" key="3">
    <source>
        <dbReference type="SMART" id="SM00382"/>
    </source>
</evidence>
<dbReference type="InterPro" id="IPR027417">
    <property type="entry name" value="P-loop_NTPase"/>
</dbReference>
<feature type="domain" description="AAA+ ATPase" evidence="3">
    <location>
        <begin position="215"/>
        <end position="348"/>
    </location>
</feature>
<organism evidence="4 5">
    <name type="scientific">Mesorhizobium mediterraneum</name>
    <dbReference type="NCBI Taxonomy" id="43617"/>
    <lineage>
        <taxon>Bacteria</taxon>
        <taxon>Pseudomonadati</taxon>
        <taxon>Pseudomonadota</taxon>
        <taxon>Alphaproteobacteria</taxon>
        <taxon>Hyphomicrobiales</taxon>
        <taxon>Phyllobacteriaceae</taxon>
        <taxon>Mesorhizobium</taxon>
    </lineage>
</organism>
<dbReference type="Pfam" id="PF01695">
    <property type="entry name" value="IstB_IS21"/>
    <property type="match status" value="1"/>
</dbReference>
<dbReference type="InterPro" id="IPR047661">
    <property type="entry name" value="IstB"/>
</dbReference>
<comment type="similarity">
    <text evidence="1">Belongs to the IS21/IS1162 putative ATP-binding protein family.</text>
</comment>
<evidence type="ECO:0000256" key="2">
    <source>
        <dbReference type="SAM" id="MobiDB-lite"/>
    </source>
</evidence>
<name>A0AB36R2G9_9HYPH</name>
<comment type="caution">
    <text evidence="4">The sequence shown here is derived from an EMBL/GenBank/DDBJ whole genome shotgun (WGS) entry which is preliminary data.</text>
</comment>
<dbReference type="EMBL" id="NPKI01000044">
    <property type="protein sequence ID" value="PAP98561.1"/>
    <property type="molecule type" value="Genomic_DNA"/>
</dbReference>
<dbReference type="NCBIfam" id="NF038214">
    <property type="entry name" value="IS21_help_AAA"/>
    <property type="match status" value="1"/>
</dbReference>
<evidence type="ECO:0000313" key="4">
    <source>
        <dbReference type="EMBL" id="PAP98561.1"/>
    </source>
</evidence>
<feature type="region of interest" description="Disordered" evidence="2">
    <location>
        <begin position="29"/>
        <end position="118"/>
    </location>
</feature>
<reference evidence="5" key="1">
    <citation type="submission" date="2017-08" db="EMBL/GenBank/DDBJ databases">
        <title>Mesorhizobium wenxinae sp. nov., a novel rhizobial species isolated from root nodules of chickpea (Cicer arietinum L.).</title>
        <authorList>
            <person name="Zhang J."/>
        </authorList>
    </citation>
    <scope>NUCLEOTIDE SEQUENCE [LARGE SCALE GENOMIC DNA]</scope>
    <source>
        <strain evidence="5">USDA 3392</strain>
    </source>
</reference>
<dbReference type="SUPFAM" id="SSF52540">
    <property type="entry name" value="P-loop containing nucleoside triphosphate hydrolases"/>
    <property type="match status" value="1"/>
</dbReference>
<dbReference type="GO" id="GO:0005524">
    <property type="term" value="F:ATP binding"/>
    <property type="evidence" value="ECO:0007669"/>
    <property type="project" value="InterPro"/>
</dbReference>
<dbReference type="PANTHER" id="PTHR30050:SF4">
    <property type="entry name" value="ATP-BINDING PROTEIN RV3427C IN INSERTION SEQUENCE-RELATED"/>
    <property type="match status" value="1"/>
</dbReference>
<accession>A0AB36R2G9</accession>
<dbReference type="Gene3D" id="3.40.50.300">
    <property type="entry name" value="P-loop containing nucleotide triphosphate hydrolases"/>
    <property type="match status" value="1"/>
</dbReference>
<gene>
    <name evidence="4" type="ORF">CIT25_30025</name>
</gene>
<dbReference type="CDD" id="cd00009">
    <property type="entry name" value="AAA"/>
    <property type="match status" value="1"/>
</dbReference>
<protein>
    <recommendedName>
        <fullName evidence="3">AAA+ ATPase domain-containing protein</fullName>
    </recommendedName>
</protein>
<keyword evidence="5" id="KW-1185">Reference proteome</keyword>
<dbReference type="InterPro" id="IPR003593">
    <property type="entry name" value="AAA+_ATPase"/>
</dbReference>
<dbReference type="Proteomes" id="UP000216215">
    <property type="component" value="Unassembled WGS sequence"/>
</dbReference>
<feature type="compositionally biased region" description="Basic and acidic residues" evidence="2">
    <location>
        <begin position="35"/>
        <end position="51"/>
    </location>
</feature>
<evidence type="ECO:0000256" key="1">
    <source>
        <dbReference type="ARBA" id="ARBA00008059"/>
    </source>
</evidence>
<dbReference type="GO" id="GO:0006260">
    <property type="term" value="P:DNA replication"/>
    <property type="evidence" value="ECO:0007669"/>
    <property type="project" value="TreeGrafter"/>
</dbReference>
<dbReference type="PANTHER" id="PTHR30050">
    <property type="entry name" value="CHROMOSOMAL REPLICATION INITIATOR PROTEIN DNAA"/>
    <property type="match status" value="1"/>
</dbReference>
<dbReference type="AlphaFoldDB" id="A0AB36R2G9"/>
<sequence>MPSPHAASASRLGGVRGASVQRAVSLCWPAGGDSRNGHECSDPQGLRDHSRSSSQDGLPTGDRPGALRWPQHRPGQGAAAPRAHGRQNPRAGFHPGRPALDRSLRRPCGGRPMSTPKLDIDRTRTKLNTLGLTYAAGHLDYLLAEAVAKEIAPHAFLDRLLESECSGREERRVKVSLKMSGLPTGQTLENFDFAFQPAIERSRIDTLATGAWIRNAETVLMQGPPGVGKTHLSVALGTRAIELGFSVLYYRFDELMTALKVDAGLPPSRLKRRRYMNMALLIIDELGFEPMTREEASLFFRLITYRYGRGAILITTNKSIRDWTELLAGDEILAIAILDRLLHHSNVLNIKGRSYRLRDLEEALRIANA</sequence>
<proteinExistence type="inferred from homology"/>
<evidence type="ECO:0000313" key="5">
    <source>
        <dbReference type="Proteomes" id="UP000216215"/>
    </source>
</evidence>
<dbReference type="InterPro" id="IPR002611">
    <property type="entry name" value="IstB_ATP-bd"/>
</dbReference>